<proteinExistence type="predicted"/>
<dbReference type="GeneID" id="44080464"/>
<organism evidence="1 2">
    <name type="scientific">Halogeometricum borinquense</name>
    <dbReference type="NCBI Taxonomy" id="60847"/>
    <lineage>
        <taxon>Archaea</taxon>
        <taxon>Methanobacteriati</taxon>
        <taxon>Methanobacteriota</taxon>
        <taxon>Stenosarchaea group</taxon>
        <taxon>Halobacteria</taxon>
        <taxon>Halobacteriales</taxon>
        <taxon>Haloferacaceae</taxon>
        <taxon>Halogeometricum</taxon>
    </lineage>
</organism>
<dbReference type="Proteomes" id="UP000465846">
    <property type="component" value="Chromosome"/>
</dbReference>
<evidence type="ECO:0000313" key="2">
    <source>
        <dbReference type="Proteomes" id="UP000465846"/>
    </source>
</evidence>
<evidence type="ECO:0000313" key="1">
    <source>
        <dbReference type="EMBL" id="QIB75237.1"/>
    </source>
</evidence>
<dbReference type="RefSeq" id="WP_163487028.1">
    <property type="nucleotide sequence ID" value="NZ_CP048739.1"/>
</dbReference>
<dbReference type="AlphaFoldDB" id="A0A6C0UJ44"/>
<reference evidence="1 2" key="1">
    <citation type="submission" date="2020-02" db="EMBL/GenBank/DDBJ databases">
        <title>Whole genome sequence of Halogeometricum borinquense strain wsp4.</title>
        <authorList>
            <person name="Verma D.K."/>
            <person name="Gopal K."/>
            <person name="Prasad E.S."/>
        </authorList>
    </citation>
    <scope>NUCLEOTIDE SEQUENCE [LARGE SCALE GENOMIC DNA]</scope>
    <source>
        <strain evidence="2">wsp4</strain>
    </source>
</reference>
<dbReference type="EMBL" id="CP048739">
    <property type="protein sequence ID" value="QIB75237.1"/>
    <property type="molecule type" value="Genomic_DNA"/>
</dbReference>
<accession>A0A6C0UJ44</accession>
<name>A0A6C0UJ44_9EURY</name>
<sequence length="187" mass="21469">MSTTQSNLDKIKDVEVPDDLSEVPTQQIREWQDLAGEIRGVFSSKASYYEAVVEKADSDKRVRQAKRALELKAKARTVRAQLKDERQKREVEIDDREFIRATYVDDSKLLTYIDEKRPLKVRIKVEDIEYRLQKSLGKEIMSDDMRGGGVHVETEALAPDEFLITASDGSRKTQIRVTGEVKTHVEE</sequence>
<gene>
    <name evidence="1" type="ORF">G3I44_13645</name>
</gene>
<protein>
    <submittedName>
        <fullName evidence="1">Uncharacterized protein</fullName>
    </submittedName>
</protein>